<keyword evidence="12" id="KW-0966">Cell projection</keyword>
<evidence type="ECO:0000313" key="13">
    <source>
        <dbReference type="Proteomes" id="UP000198304"/>
    </source>
</evidence>
<dbReference type="Pfam" id="PF22638">
    <property type="entry name" value="FlgK_D1"/>
    <property type="match status" value="1"/>
</dbReference>
<keyword evidence="12" id="KW-0282">Flagellum</keyword>
<dbReference type="Pfam" id="PF00460">
    <property type="entry name" value="Flg_bb_rod"/>
    <property type="match status" value="1"/>
</dbReference>
<evidence type="ECO:0000256" key="8">
    <source>
        <dbReference type="SAM" id="Coils"/>
    </source>
</evidence>
<name>A0A239EY80_9FIRM</name>
<evidence type="ECO:0000256" key="6">
    <source>
        <dbReference type="ARBA" id="ARBA00023143"/>
    </source>
</evidence>
<evidence type="ECO:0000256" key="1">
    <source>
        <dbReference type="ARBA" id="ARBA00004365"/>
    </source>
</evidence>
<dbReference type="InterPro" id="IPR002371">
    <property type="entry name" value="FlgK"/>
</dbReference>
<dbReference type="GO" id="GO:0005576">
    <property type="term" value="C:extracellular region"/>
    <property type="evidence" value="ECO:0007669"/>
    <property type="project" value="UniProtKB-SubCell"/>
</dbReference>
<sequence>MRSTFLGFNTATSGLFASQRALDITGHNLANVNTAGYTRQRLIQTQSTPMPLSGRQGMLGTGVDTVAIQQLRNEFLDYRYRGEVNSLGYWEAKSDGLYFLEAIMNEPSETGINTIIKEFFDSFQQLSKPENANSLATRRLVRENASAFTSSINSMYSQMENLVRGLNNDVVDAVNSINGYAEQIAQLNEQISRYEIGGSTANDLRDRRNLLIDELSKLVNIEVLEVSDGNGNNKMAIQINGNPLVHHDRVKKLDAGTKEKSEFFDEMGVDLEINVVRWADGTILNTSALKGELKGLLDLRDGQGGATKGVPYYIERLNHFAQVLAEEVNKLHSSGFGLNETTGIMFFTANGVSTEEALKDTSPKINAKNIAVALDLEDLNKIAAASELDLLPGDGSNALKLAELRNNGSMFKEGKAEDFMTALIANLGVDSLEAQRNAVNQFLLTEMVDTERQRISGVSTEEELTNMIRFQHAYNASARMVTTFDEMLDVIINKLGIVGR</sequence>
<evidence type="ECO:0000313" key="12">
    <source>
        <dbReference type="EMBL" id="SNS49238.1"/>
    </source>
</evidence>
<reference evidence="12 13" key="1">
    <citation type="submission" date="2017-06" db="EMBL/GenBank/DDBJ databases">
        <authorList>
            <person name="Kim H.J."/>
            <person name="Triplett B.A."/>
        </authorList>
    </citation>
    <scope>NUCLEOTIDE SEQUENCE [LARGE SCALE GENOMIC DNA]</scope>
    <source>
        <strain evidence="12 13">SCA</strain>
    </source>
</reference>
<dbReference type="OrthoDB" id="9802553at2"/>
<keyword evidence="13" id="KW-1185">Reference proteome</keyword>
<feature type="domain" description="Flagellar basal-body/hook protein C-terminal" evidence="10">
    <location>
        <begin position="455"/>
        <end position="493"/>
    </location>
</feature>
<dbReference type="GO" id="GO:0005198">
    <property type="term" value="F:structural molecule activity"/>
    <property type="evidence" value="ECO:0007669"/>
    <property type="project" value="UniProtKB-UniRule"/>
</dbReference>
<proteinExistence type="inferred from homology"/>
<feature type="domain" description="Flagellar hook-associated protein FlgK helical" evidence="11">
    <location>
        <begin position="100"/>
        <end position="347"/>
    </location>
</feature>
<dbReference type="EMBL" id="FZOJ01000011">
    <property type="protein sequence ID" value="SNS49238.1"/>
    <property type="molecule type" value="Genomic_DNA"/>
</dbReference>
<dbReference type="Pfam" id="PF06429">
    <property type="entry name" value="Flg_bbr_C"/>
    <property type="match status" value="1"/>
</dbReference>
<evidence type="ECO:0000256" key="7">
    <source>
        <dbReference type="RuleBase" id="RU362065"/>
    </source>
</evidence>
<dbReference type="NCBIfam" id="TIGR02492">
    <property type="entry name" value="flgK_ends"/>
    <property type="match status" value="1"/>
</dbReference>
<evidence type="ECO:0000256" key="2">
    <source>
        <dbReference type="ARBA" id="ARBA00004613"/>
    </source>
</evidence>
<keyword evidence="12" id="KW-0969">Cilium</keyword>
<organism evidence="12 13">
    <name type="scientific">Anaerovirgula multivorans</name>
    <dbReference type="NCBI Taxonomy" id="312168"/>
    <lineage>
        <taxon>Bacteria</taxon>
        <taxon>Bacillati</taxon>
        <taxon>Bacillota</taxon>
        <taxon>Clostridia</taxon>
        <taxon>Peptostreptococcales</taxon>
        <taxon>Natronincolaceae</taxon>
        <taxon>Anaerovirgula</taxon>
    </lineage>
</organism>
<dbReference type="InterPro" id="IPR001444">
    <property type="entry name" value="Flag_bb_rod_N"/>
</dbReference>
<dbReference type="PANTHER" id="PTHR30033">
    <property type="entry name" value="FLAGELLAR HOOK-ASSOCIATED PROTEIN 1"/>
    <property type="match status" value="1"/>
</dbReference>
<protein>
    <recommendedName>
        <fullName evidence="4 7">Flagellar hook-associated protein 1</fullName>
        <shortName evidence="7">HAP1</shortName>
    </recommendedName>
</protein>
<evidence type="ECO:0000256" key="3">
    <source>
        <dbReference type="ARBA" id="ARBA00009677"/>
    </source>
</evidence>
<evidence type="ECO:0000259" key="9">
    <source>
        <dbReference type="Pfam" id="PF00460"/>
    </source>
</evidence>
<accession>A0A239EY80</accession>
<evidence type="ECO:0000256" key="5">
    <source>
        <dbReference type="ARBA" id="ARBA00022525"/>
    </source>
</evidence>
<keyword evidence="5 7" id="KW-0964">Secreted</keyword>
<feature type="coiled-coil region" evidence="8">
    <location>
        <begin position="170"/>
        <end position="197"/>
    </location>
</feature>
<dbReference type="SUPFAM" id="SSF64518">
    <property type="entry name" value="Phase 1 flagellin"/>
    <property type="match status" value="1"/>
</dbReference>
<feature type="domain" description="Flagellar basal body rod protein N-terminal" evidence="9">
    <location>
        <begin position="8"/>
        <end position="38"/>
    </location>
</feature>
<evidence type="ECO:0000259" key="11">
    <source>
        <dbReference type="Pfam" id="PF22638"/>
    </source>
</evidence>
<dbReference type="InterPro" id="IPR053927">
    <property type="entry name" value="FlgK_helical"/>
</dbReference>
<dbReference type="Proteomes" id="UP000198304">
    <property type="component" value="Unassembled WGS sequence"/>
</dbReference>
<comment type="subcellular location">
    <subcellularLocation>
        <location evidence="1 7">Bacterial flagellum</location>
    </subcellularLocation>
    <subcellularLocation>
        <location evidence="2 7">Secreted</location>
    </subcellularLocation>
</comment>
<dbReference type="RefSeq" id="WP_089283254.1">
    <property type="nucleotide sequence ID" value="NZ_FZOJ01000011.1"/>
</dbReference>
<keyword evidence="6 7" id="KW-0975">Bacterial flagellum</keyword>
<dbReference type="AlphaFoldDB" id="A0A239EY80"/>
<evidence type="ECO:0000259" key="10">
    <source>
        <dbReference type="Pfam" id="PF06429"/>
    </source>
</evidence>
<dbReference type="GO" id="GO:0044780">
    <property type="term" value="P:bacterial-type flagellum assembly"/>
    <property type="evidence" value="ECO:0007669"/>
    <property type="project" value="InterPro"/>
</dbReference>
<gene>
    <name evidence="7" type="primary">flgK</name>
    <name evidence="12" type="ORF">SAMN05446037_101178</name>
</gene>
<dbReference type="InterPro" id="IPR010930">
    <property type="entry name" value="Flg_bb/hook_C_dom"/>
</dbReference>
<comment type="similarity">
    <text evidence="3 7">Belongs to the flagella basal body rod proteins family.</text>
</comment>
<dbReference type="PRINTS" id="PR01005">
    <property type="entry name" value="FLGHOOKAP1"/>
</dbReference>
<dbReference type="PANTHER" id="PTHR30033:SF1">
    <property type="entry name" value="FLAGELLAR HOOK-ASSOCIATED PROTEIN 1"/>
    <property type="match status" value="1"/>
</dbReference>
<evidence type="ECO:0000256" key="4">
    <source>
        <dbReference type="ARBA" id="ARBA00016244"/>
    </source>
</evidence>
<keyword evidence="8" id="KW-0175">Coiled coil</keyword>
<dbReference type="GO" id="GO:0009424">
    <property type="term" value="C:bacterial-type flagellum hook"/>
    <property type="evidence" value="ECO:0007669"/>
    <property type="project" value="UniProtKB-UniRule"/>
</dbReference>